<keyword evidence="3" id="KW-1185">Reference proteome</keyword>
<dbReference type="Proteomes" id="UP000198539">
    <property type="component" value="Unassembled WGS sequence"/>
</dbReference>
<dbReference type="AlphaFoldDB" id="A0A1H3CI04"/>
<dbReference type="RefSeq" id="WP_092891356.1">
    <property type="nucleotide sequence ID" value="NZ_CP061498.1"/>
</dbReference>
<dbReference type="Gene3D" id="2.170.16.10">
    <property type="entry name" value="Hedgehog/Intein (Hint) domain"/>
    <property type="match status" value="1"/>
</dbReference>
<evidence type="ECO:0000259" key="1">
    <source>
        <dbReference type="Pfam" id="PF13403"/>
    </source>
</evidence>
<dbReference type="Pfam" id="PF13403">
    <property type="entry name" value="Hint_2"/>
    <property type="match status" value="1"/>
</dbReference>
<dbReference type="STRING" id="564137.SAMN04488238_109152"/>
<dbReference type="EMBL" id="FNOM01000009">
    <property type="protein sequence ID" value="SDX53109.1"/>
    <property type="molecule type" value="Genomic_DNA"/>
</dbReference>
<evidence type="ECO:0000313" key="3">
    <source>
        <dbReference type="Proteomes" id="UP000198539"/>
    </source>
</evidence>
<dbReference type="SUPFAM" id="SSF51294">
    <property type="entry name" value="Hedgehog/intein (Hint) domain"/>
    <property type="match status" value="1"/>
</dbReference>
<feature type="domain" description="Hedgehog/Intein (Hint)" evidence="1">
    <location>
        <begin position="162"/>
        <end position="306"/>
    </location>
</feature>
<evidence type="ECO:0000313" key="2">
    <source>
        <dbReference type="EMBL" id="SDX53109.1"/>
    </source>
</evidence>
<protein>
    <submittedName>
        <fullName evidence="2">Hint domain-containing protein</fullName>
    </submittedName>
</protein>
<dbReference type="InterPro" id="IPR028992">
    <property type="entry name" value="Hedgehog/Intein_dom"/>
</dbReference>
<name>A0A1H3CI04_9RHOB</name>
<sequence>MTTLNDLIFLTDDAPPITTGSQGVVYDLDQMDRVVDGVEVTLPDDRPGAIGVGDLATIDGVEYRISEMFDYWATVTVQDPVTGDISTVTGQFFTINFINDAGDVINTLAPGDSLTDPATGWTGAPIVSVEVFTPPTVTEFTEVDPATDVSKVGRDDETPLSCFTVGTMIDVLGGRKAVEDLRPGDMVLTRDNGYLPLAWTGSRVLDAAEIAETPDYAPVRIAVGALGDNLPERPMLVSPQHRMLVTNSRAELMFGEREVLVPAVHMVGLPGISRVEGQGVTYVHIMFDQHEILRADGAWSESYQPGVRSVAGLNDAQRRELFALFPELADAEGLQNYVAARMTLRHHEARALLVA</sequence>
<organism evidence="2 3">
    <name type="scientific">Roseicitreum antarcticum</name>
    <dbReference type="NCBI Taxonomy" id="564137"/>
    <lineage>
        <taxon>Bacteria</taxon>
        <taxon>Pseudomonadati</taxon>
        <taxon>Pseudomonadota</taxon>
        <taxon>Alphaproteobacteria</taxon>
        <taxon>Rhodobacterales</taxon>
        <taxon>Paracoccaceae</taxon>
        <taxon>Roseicitreum</taxon>
    </lineage>
</organism>
<reference evidence="2 3" key="1">
    <citation type="submission" date="2016-10" db="EMBL/GenBank/DDBJ databases">
        <authorList>
            <person name="de Groot N.N."/>
        </authorList>
    </citation>
    <scope>NUCLEOTIDE SEQUENCE [LARGE SCALE GENOMIC DNA]</scope>
    <source>
        <strain evidence="2 3">CGMCC 1.8894</strain>
    </source>
</reference>
<proteinExistence type="predicted"/>
<dbReference type="InterPro" id="IPR036844">
    <property type="entry name" value="Hint_dom_sf"/>
</dbReference>
<accession>A0A1H3CI04</accession>
<dbReference type="OrthoDB" id="6305173at2"/>
<gene>
    <name evidence="2" type="ORF">SAMN04488238_109152</name>
</gene>